<evidence type="ECO:0000259" key="1">
    <source>
        <dbReference type="Pfam" id="PF04326"/>
    </source>
</evidence>
<organism evidence="2 3">
    <name type="scientific">Pseudoprevotella muciniphila</name>
    <dbReference type="NCBI Taxonomy" id="2133944"/>
    <lineage>
        <taxon>Bacteria</taxon>
        <taxon>Pseudomonadati</taxon>
        <taxon>Bacteroidota</taxon>
        <taxon>Bacteroidia</taxon>
        <taxon>Bacteroidales</taxon>
        <taxon>Prevotellaceae</taxon>
        <taxon>Pseudoprevotella</taxon>
    </lineage>
</organism>
<feature type="domain" description="Schlafen AlbA-2" evidence="1">
    <location>
        <begin position="3"/>
        <end position="123"/>
    </location>
</feature>
<dbReference type="Gene3D" id="3.30.565.60">
    <property type="match status" value="1"/>
</dbReference>
<dbReference type="Proteomes" id="UP000249375">
    <property type="component" value="Chromosome"/>
</dbReference>
<keyword evidence="3" id="KW-1185">Reference proteome</keyword>
<evidence type="ECO:0000313" key="2">
    <source>
        <dbReference type="EMBL" id="QFQ13710.1"/>
    </source>
</evidence>
<dbReference type="InterPro" id="IPR038475">
    <property type="entry name" value="RecG_C_sf"/>
</dbReference>
<dbReference type="Gene3D" id="3.30.950.30">
    <property type="entry name" value="Schlafen, AAA domain"/>
    <property type="match status" value="1"/>
</dbReference>
<evidence type="ECO:0000313" key="3">
    <source>
        <dbReference type="Proteomes" id="UP000249375"/>
    </source>
</evidence>
<dbReference type="InterPro" id="IPR038461">
    <property type="entry name" value="Schlafen_AlbA_2_dom_sf"/>
</dbReference>
<dbReference type="Pfam" id="PF13749">
    <property type="entry name" value="HATPase_c_4"/>
    <property type="match status" value="1"/>
</dbReference>
<dbReference type="AlphaFoldDB" id="A0A5P8EA31"/>
<proteinExistence type="predicted"/>
<dbReference type="PANTHER" id="PTHR30595:SF6">
    <property type="entry name" value="SCHLAFEN ALBA-2 DOMAIN-CONTAINING PROTEIN"/>
    <property type="match status" value="1"/>
</dbReference>
<dbReference type="InterPro" id="IPR007421">
    <property type="entry name" value="Schlafen_AlbA_2_dom"/>
</dbReference>
<accession>A0A5P8EA31</accession>
<dbReference type="EMBL" id="CP033459">
    <property type="protein sequence ID" value="QFQ13710.1"/>
    <property type="molecule type" value="Genomic_DNA"/>
</dbReference>
<dbReference type="PANTHER" id="PTHR30595">
    <property type="entry name" value="GLPR-RELATED TRANSCRIPTIONAL REPRESSOR"/>
    <property type="match status" value="1"/>
</dbReference>
<dbReference type="OrthoDB" id="1120869at2"/>
<name>A0A5P8EA31_9BACT</name>
<dbReference type="Pfam" id="PF04326">
    <property type="entry name" value="SLFN_AlbA_2"/>
    <property type="match status" value="1"/>
</dbReference>
<gene>
    <name evidence="2" type="ORF">C7Y71_004260</name>
</gene>
<protein>
    <recommendedName>
        <fullName evidence="1">Schlafen AlbA-2 domain-containing protein</fullName>
    </recommendedName>
</protein>
<reference evidence="2 3" key="1">
    <citation type="submission" date="2018-11" db="EMBL/GenBank/DDBJ databases">
        <authorList>
            <person name="Na S.W."/>
            <person name="Baik M."/>
        </authorList>
    </citation>
    <scope>NUCLEOTIDE SEQUENCE [LARGE SCALE GENOMIC DNA]</scope>
    <source>
        <strain evidence="2 3">E39</strain>
    </source>
</reference>
<dbReference type="RefSeq" id="WP_111898522.1">
    <property type="nucleotide sequence ID" value="NZ_CP033459.1"/>
</dbReference>
<sequence>MTEKQTKEFKSIRKIRSGDKGFKDLSVTCVALANAQGGTIYVGIEDETKDPLPNQIVEDEEINDTISRLRSLCFNVSIAASERLIHQNGAQYFEVYVAPSLKSIATTSDGKIYMRVGDKCEPVRNEDLQRLSIEKGAYQWELLLTRNKLEDIPNENVARFANDIRHSDRVKSHVKQMSDIEILEHYNLMDNGTMTNLGVLWLGTAKQRGRISFPISVQYIVYDQLEHKVRKIEWHDNQYNPKELLLEIEKEAIELEYSYEFPDGLFRKTIRHYHPKVIRELLLNAFAHKSFTISSDIMICVYPDRLEISNPGGLPLGVTVDNLLHQRHRRNPYLIAIMSDLGLMEGEGSGYDLIYELNSMEGKHPPIPESSFNEFKVTQYSEIQNTDILPLLDYTLKNYELTQKGYITFGAIANETKMLATKLSAYLQLSNEERLRSYIDPLLNLGLINKRGTGKGTTYFINPKLIANSKANVKTTLKNIEPYALKALIIEDLKMHPQSLMSEIAGRLPDVEKTDLRNTVYKMVGKELAATGGRTYRRYELSDGRKEKK</sequence>
<dbReference type="KEGG" id="alq:C7Y71_004260"/>